<name>A0AAU7UVN6_9NOCA</name>
<dbReference type="KEGG" id="rhox:RBB84_19720"/>
<dbReference type="RefSeq" id="WP_169690470.1">
    <property type="nucleotide sequence ID" value="NZ_CP132970.1"/>
</dbReference>
<keyword evidence="2" id="KW-0812">Transmembrane</keyword>
<sequence>MSIETWIVIGALAVGIVGLGRMLWSNWGKNTPVPRGNAVPHTVSGDASNQTPVS</sequence>
<accession>A0AAU7UVN6</accession>
<proteinExistence type="predicted"/>
<evidence type="ECO:0000256" key="1">
    <source>
        <dbReference type="SAM" id="MobiDB-lite"/>
    </source>
</evidence>
<organism evidence="3">
    <name type="scientific">Rhodococcus sp. D-6</name>
    <dbReference type="NCBI Taxonomy" id="1387842"/>
    <lineage>
        <taxon>Bacteria</taxon>
        <taxon>Bacillati</taxon>
        <taxon>Actinomycetota</taxon>
        <taxon>Actinomycetes</taxon>
        <taxon>Mycobacteriales</taxon>
        <taxon>Nocardiaceae</taxon>
        <taxon>Rhodococcus</taxon>
    </lineage>
</organism>
<gene>
    <name evidence="3" type="ORF">RBB84_19720</name>
</gene>
<dbReference type="EMBL" id="CP132970">
    <property type="protein sequence ID" value="XBW03490.1"/>
    <property type="molecule type" value="Genomic_DNA"/>
</dbReference>
<reference evidence="3" key="1">
    <citation type="submission" date="2023-08" db="EMBL/GenBank/DDBJ databases">
        <title>The novel hydrolase IpcH responsible for the initial isoprocarb degradation step in Rhodococcus sp. D-6.</title>
        <authorList>
            <person name="Zhu Q."/>
        </authorList>
    </citation>
    <scope>NUCLEOTIDE SEQUENCE</scope>
    <source>
        <strain evidence="3">D-6</strain>
    </source>
</reference>
<protein>
    <submittedName>
        <fullName evidence="3">Uncharacterized protein</fullName>
    </submittedName>
</protein>
<evidence type="ECO:0000256" key="2">
    <source>
        <dbReference type="SAM" id="Phobius"/>
    </source>
</evidence>
<keyword evidence="2" id="KW-0472">Membrane</keyword>
<feature type="compositionally biased region" description="Polar residues" evidence="1">
    <location>
        <begin position="45"/>
        <end position="54"/>
    </location>
</feature>
<feature type="region of interest" description="Disordered" evidence="1">
    <location>
        <begin position="31"/>
        <end position="54"/>
    </location>
</feature>
<feature type="transmembrane region" description="Helical" evidence="2">
    <location>
        <begin position="6"/>
        <end position="24"/>
    </location>
</feature>
<evidence type="ECO:0000313" key="3">
    <source>
        <dbReference type="EMBL" id="XBW03490.1"/>
    </source>
</evidence>
<keyword evidence="2" id="KW-1133">Transmembrane helix</keyword>
<dbReference type="AlphaFoldDB" id="A0AAU7UVN6"/>